<dbReference type="InterPro" id="IPR014729">
    <property type="entry name" value="Rossmann-like_a/b/a_fold"/>
</dbReference>
<dbReference type="CDD" id="cd01992">
    <property type="entry name" value="TilS_N"/>
    <property type="match status" value="1"/>
</dbReference>
<evidence type="ECO:0000259" key="9">
    <source>
        <dbReference type="Pfam" id="PF09179"/>
    </source>
</evidence>
<accession>A0A4R6UNR1</accession>
<gene>
    <name evidence="7" type="primary">tilS</name>
    <name evidence="10" type="ORF">DFR43_102212</name>
</gene>
<keyword evidence="2 7" id="KW-0436">Ligase</keyword>
<dbReference type="InterPro" id="IPR012094">
    <property type="entry name" value="tRNA_Ile_lys_synt"/>
</dbReference>
<evidence type="ECO:0000256" key="7">
    <source>
        <dbReference type="HAMAP-Rule" id="MF_01161"/>
    </source>
</evidence>
<comment type="similarity">
    <text evidence="7">Belongs to the tRNA(Ile)-lysidine synthase family.</text>
</comment>
<dbReference type="GO" id="GO:0005524">
    <property type="term" value="F:ATP binding"/>
    <property type="evidence" value="ECO:0007669"/>
    <property type="project" value="UniProtKB-UniRule"/>
</dbReference>
<organism evidence="10 11">
    <name type="scientific">Tepidicella xavieri</name>
    <dbReference type="NCBI Taxonomy" id="360241"/>
    <lineage>
        <taxon>Bacteria</taxon>
        <taxon>Pseudomonadati</taxon>
        <taxon>Pseudomonadota</taxon>
        <taxon>Betaproteobacteria</taxon>
        <taxon>Burkholderiales</taxon>
        <taxon>Tepidicella</taxon>
    </lineage>
</organism>
<protein>
    <recommendedName>
        <fullName evidence="7">tRNA(Ile)-lysidine synthase</fullName>
        <ecNumber evidence="7">6.3.4.19</ecNumber>
    </recommendedName>
    <alternativeName>
        <fullName evidence="7">tRNA(Ile)-2-lysyl-cytidine synthase</fullName>
    </alternativeName>
    <alternativeName>
        <fullName evidence="7">tRNA(Ile)-lysidine synthetase</fullName>
    </alternativeName>
</protein>
<dbReference type="InterPro" id="IPR015262">
    <property type="entry name" value="tRNA_Ile_lys_synt_subst-bd"/>
</dbReference>
<dbReference type="Gene3D" id="1.20.59.20">
    <property type="match status" value="1"/>
</dbReference>
<comment type="caution">
    <text evidence="10">The sequence shown here is derived from an EMBL/GenBank/DDBJ whole genome shotgun (WGS) entry which is preliminary data.</text>
</comment>
<name>A0A4R6UNR1_9BURK</name>
<evidence type="ECO:0000256" key="4">
    <source>
        <dbReference type="ARBA" id="ARBA00022741"/>
    </source>
</evidence>
<evidence type="ECO:0000256" key="5">
    <source>
        <dbReference type="ARBA" id="ARBA00022840"/>
    </source>
</evidence>
<evidence type="ECO:0000313" key="10">
    <source>
        <dbReference type="EMBL" id="TDQ44864.1"/>
    </source>
</evidence>
<evidence type="ECO:0000256" key="6">
    <source>
        <dbReference type="ARBA" id="ARBA00048539"/>
    </source>
</evidence>
<dbReference type="PANTHER" id="PTHR43033">
    <property type="entry name" value="TRNA(ILE)-LYSIDINE SYNTHASE-RELATED"/>
    <property type="match status" value="1"/>
</dbReference>
<dbReference type="EMBL" id="SNYL01000002">
    <property type="protein sequence ID" value="TDQ44864.1"/>
    <property type="molecule type" value="Genomic_DNA"/>
</dbReference>
<dbReference type="OrthoDB" id="9807403at2"/>
<feature type="binding site" evidence="7">
    <location>
        <begin position="24"/>
        <end position="29"/>
    </location>
    <ligand>
        <name>ATP</name>
        <dbReference type="ChEBI" id="CHEBI:30616"/>
    </ligand>
</feature>
<comment type="catalytic activity">
    <reaction evidence="6 7">
        <text>cytidine(34) in tRNA(Ile2) + L-lysine + ATP = lysidine(34) in tRNA(Ile2) + AMP + diphosphate + H(+)</text>
        <dbReference type="Rhea" id="RHEA:43744"/>
        <dbReference type="Rhea" id="RHEA-COMP:10625"/>
        <dbReference type="Rhea" id="RHEA-COMP:10670"/>
        <dbReference type="ChEBI" id="CHEBI:15378"/>
        <dbReference type="ChEBI" id="CHEBI:30616"/>
        <dbReference type="ChEBI" id="CHEBI:32551"/>
        <dbReference type="ChEBI" id="CHEBI:33019"/>
        <dbReference type="ChEBI" id="CHEBI:82748"/>
        <dbReference type="ChEBI" id="CHEBI:83665"/>
        <dbReference type="ChEBI" id="CHEBI:456215"/>
        <dbReference type="EC" id="6.3.4.19"/>
    </reaction>
</comment>
<evidence type="ECO:0000313" key="11">
    <source>
        <dbReference type="Proteomes" id="UP000295510"/>
    </source>
</evidence>
<comment type="function">
    <text evidence="7">Ligates lysine onto the cytidine present at position 34 of the AUA codon-specific tRNA(Ile) that contains the anticodon CAU, in an ATP-dependent manner. Cytidine is converted to lysidine, thus changing the amino acid specificity of the tRNA from methionine to isoleucine.</text>
</comment>
<keyword evidence="5 7" id="KW-0067">ATP-binding</keyword>
<sequence>MAALQRLADSQTAGEQGPVAVAYSGGADSTALLLAAWRLWPQRVCALHVNHNLQPAAADFERHVRRVCADWGIPLRVRQVRPTPAARDSLEAVAREARYAALASLAREAGASTVWLAHHRQDQVETLLLALTRGAGLPGLAGMPRHMRRHGIGFLRPWLDVDGAALRAWLDAHGVSYVDDPSNQDQRHTRNRIRHRLLPVLQESFPAFAQTFARSARHAAQAQALLEEMAQADLQAIGQPPNIRRLQALSEPRQANVLRLWLRQAGARQASEAQLQQVLRQIAACRTRGHRIHLRVGQGYLWRQGEVLLYKPDEGAAGPNL</sequence>
<evidence type="ECO:0000256" key="3">
    <source>
        <dbReference type="ARBA" id="ARBA00022694"/>
    </source>
</evidence>
<dbReference type="EC" id="6.3.4.19" evidence="7"/>
<dbReference type="InterPro" id="IPR011063">
    <property type="entry name" value="TilS/TtcA_N"/>
</dbReference>
<keyword evidence="11" id="KW-1185">Reference proteome</keyword>
<keyword evidence="4 7" id="KW-0547">Nucleotide-binding</keyword>
<reference evidence="10 11" key="1">
    <citation type="submission" date="2019-03" db="EMBL/GenBank/DDBJ databases">
        <title>Genomic Encyclopedia of Type Strains, Phase IV (KMG-IV): sequencing the most valuable type-strain genomes for metagenomic binning, comparative biology and taxonomic classification.</title>
        <authorList>
            <person name="Goeker M."/>
        </authorList>
    </citation>
    <scope>NUCLEOTIDE SEQUENCE [LARGE SCALE GENOMIC DNA]</scope>
    <source>
        <strain evidence="10 11">DSM 19605</strain>
    </source>
</reference>
<feature type="domain" description="tRNA(Ile)-lysidine synthase substrate-binding" evidence="9">
    <location>
        <begin position="243"/>
        <end position="303"/>
    </location>
</feature>
<comment type="domain">
    <text evidence="7">The N-terminal region contains the highly conserved SGGXDS motif, predicted to be a P-loop motif involved in ATP binding.</text>
</comment>
<evidence type="ECO:0000256" key="1">
    <source>
        <dbReference type="ARBA" id="ARBA00022490"/>
    </source>
</evidence>
<dbReference type="AlphaFoldDB" id="A0A4R6UNR1"/>
<proteinExistence type="inferred from homology"/>
<dbReference type="PANTHER" id="PTHR43033:SF1">
    <property type="entry name" value="TRNA(ILE)-LYSIDINE SYNTHASE-RELATED"/>
    <property type="match status" value="1"/>
</dbReference>
<keyword evidence="1 7" id="KW-0963">Cytoplasm</keyword>
<dbReference type="GO" id="GO:0006400">
    <property type="term" value="P:tRNA modification"/>
    <property type="evidence" value="ECO:0007669"/>
    <property type="project" value="UniProtKB-UniRule"/>
</dbReference>
<feature type="domain" description="tRNA(Ile)-lysidine/2-thiocytidine synthase N-terminal" evidence="8">
    <location>
        <begin position="19"/>
        <end position="196"/>
    </location>
</feature>
<dbReference type="Gene3D" id="3.40.50.620">
    <property type="entry name" value="HUPs"/>
    <property type="match status" value="1"/>
</dbReference>
<dbReference type="Pfam" id="PF01171">
    <property type="entry name" value="ATP_bind_3"/>
    <property type="match status" value="1"/>
</dbReference>
<dbReference type="NCBIfam" id="TIGR02432">
    <property type="entry name" value="lysidine_TilS_N"/>
    <property type="match status" value="1"/>
</dbReference>
<keyword evidence="3 7" id="KW-0819">tRNA processing</keyword>
<comment type="subcellular location">
    <subcellularLocation>
        <location evidence="7">Cytoplasm</location>
    </subcellularLocation>
</comment>
<dbReference type="HAMAP" id="MF_01161">
    <property type="entry name" value="tRNA_Ile_lys_synt"/>
    <property type="match status" value="1"/>
</dbReference>
<dbReference type="SUPFAM" id="SSF82829">
    <property type="entry name" value="MesJ substrate recognition domain-like"/>
    <property type="match status" value="1"/>
</dbReference>
<evidence type="ECO:0000256" key="2">
    <source>
        <dbReference type="ARBA" id="ARBA00022598"/>
    </source>
</evidence>
<evidence type="ECO:0000259" key="8">
    <source>
        <dbReference type="Pfam" id="PF01171"/>
    </source>
</evidence>
<dbReference type="GO" id="GO:0032267">
    <property type="term" value="F:tRNA(Ile)-lysidine synthase activity"/>
    <property type="evidence" value="ECO:0007669"/>
    <property type="project" value="UniProtKB-EC"/>
</dbReference>
<dbReference type="SUPFAM" id="SSF52402">
    <property type="entry name" value="Adenine nucleotide alpha hydrolases-like"/>
    <property type="match status" value="1"/>
</dbReference>
<dbReference type="GO" id="GO:0005737">
    <property type="term" value="C:cytoplasm"/>
    <property type="evidence" value="ECO:0007669"/>
    <property type="project" value="UniProtKB-SubCell"/>
</dbReference>
<dbReference type="Pfam" id="PF09179">
    <property type="entry name" value="TilS"/>
    <property type="match status" value="1"/>
</dbReference>
<dbReference type="InterPro" id="IPR012795">
    <property type="entry name" value="tRNA_Ile_lys_synt_N"/>
</dbReference>
<dbReference type="Proteomes" id="UP000295510">
    <property type="component" value="Unassembled WGS sequence"/>
</dbReference>